<organism evidence="2 3">
    <name type="scientific">Xanthobacter autotrophicus (strain ATCC BAA-1158 / Py2)</name>
    <dbReference type="NCBI Taxonomy" id="78245"/>
    <lineage>
        <taxon>Bacteria</taxon>
        <taxon>Pseudomonadati</taxon>
        <taxon>Pseudomonadota</taxon>
        <taxon>Alphaproteobacteria</taxon>
        <taxon>Hyphomicrobiales</taxon>
        <taxon>Xanthobacteraceae</taxon>
        <taxon>Xanthobacter</taxon>
    </lineage>
</organism>
<dbReference type="PhylomeDB" id="A7IQH4"/>
<feature type="compositionally biased region" description="Polar residues" evidence="1">
    <location>
        <begin position="1"/>
        <end position="11"/>
    </location>
</feature>
<dbReference type="Pfam" id="PF01144">
    <property type="entry name" value="CoA_trans"/>
    <property type="match status" value="1"/>
</dbReference>
<dbReference type="HOGENOM" id="CLU_049557_0_0_5"/>
<keyword evidence="3" id="KW-1185">Reference proteome</keyword>
<dbReference type="SUPFAM" id="SSF100950">
    <property type="entry name" value="NagB/RpiA/CoA transferase-like"/>
    <property type="match status" value="1"/>
</dbReference>
<sequence>MSNTQTITTNRRPMPSAVWTSPDKRRGLNDLAGKVKDGDVVAVGGGLSSRVPMAILRAVLRRKVRNLTVAGSAHGIDIDLLCGAGAVSCSSESYVGFEQDFGIAPNYRRACESGEVRIDDSCCYTVVQQLRAAVAGLPFMPMRSARGTSFPGLHPEYKTMICPYTGEELLLVPALIPDIAILHAQYGDAQGNLRIEGPPVLDPLFAKASRMVIASVEEIVPTERLVELGGITIPYFYVSAVAEVPMGAHPTACYPFYAYDRAHTAAYYAAARGGAGTFNTDYLEPFVLGCADHASYLRRIGGDETRRRLATWSEGTEAWMSLYREEALT</sequence>
<proteinExistence type="predicted"/>
<dbReference type="AlphaFoldDB" id="A7IQH4"/>
<protein>
    <submittedName>
        <fullName evidence="2">Coenzyme A transferase</fullName>
    </submittedName>
</protein>
<dbReference type="EMBL" id="CP000782">
    <property type="protein sequence ID" value="ABS70270.1"/>
    <property type="molecule type" value="Genomic_DNA"/>
</dbReference>
<reference evidence="2 3" key="1">
    <citation type="submission" date="2007-07" db="EMBL/GenBank/DDBJ databases">
        <title>Complete sequence of plasmid pXAUT01 of Xanthobacter autotrophicus Py2.</title>
        <authorList>
            <consortium name="US DOE Joint Genome Institute"/>
            <person name="Copeland A."/>
            <person name="Lucas S."/>
            <person name="Lapidus A."/>
            <person name="Barry K."/>
            <person name="Glavina del Rio T."/>
            <person name="Hammon N."/>
            <person name="Israni S."/>
            <person name="Dalin E."/>
            <person name="Tice H."/>
            <person name="Pitluck S."/>
            <person name="Sims D."/>
            <person name="Brettin T."/>
            <person name="Bruce D."/>
            <person name="Detter J.C."/>
            <person name="Han C."/>
            <person name="Tapia R."/>
            <person name="Brainard J."/>
            <person name="Schmutz J."/>
            <person name="Larimer F."/>
            <person name="Land M."/>
            <person name="Hauser L."/>
            <person name="Kyrpides N."/>
            <person name="Kim E."/>
            <person name="Ensigns S.A."/>
            <person name="Richardson P."/>
        </authorList>
    </citation>
    <scope>NUCLEOTIDE SEQUENCE [LARGE SCALE GENOMIC DNA]</scope>
    <source>
        <strain evidence="3">ATCC BAA-1158 / Py2</strain>
        <plasmid evidence="3">Plasmid pXAUT01</plasmid>
    </source>
</reference>
<dbReference type="InterPro" id="IPR037171">
    <property type="entry name" value="NagB/RpiA_transferase-like"/>
</dbReference>
<dbReference type="KEGG" id="xau:Xaut_5072"/>
<dbReference type="InterPro" id="IPR004165">
    <property type="entry name" value="CoA_trans_fam_I"/>
</dbReference>
<evidence type="ECO:0000313" key="2">
    <source>
        <dbReference type="EMBL" id="ABS70270.1"/>
    </source>
</evidence>
<dbReference type="Gene3D" id="3.40.1080.10">
    <property type="entry name" value="Glutaconate Coenzyme A-transferase"/>
    <property type="match status" value="1"/>
</dbReference>
<accession>A7IQH4</accession>
<dbReference type="SMART" id="SM00882">
    <property type="entry name" value="CoA_trans"/>
    <property type="match status" value="1"/>
</dbReference>
<dbReference type="GO" id="GO:0008410">
    <property type="term" value="F:CoA-transferase activity"/>
    <property type="evidence" value="ECO:0007669"/>
    <property type="project" value="InterPro"/>
</dbReference>
<dbReference type="PANTHER" id="PTHR43293">
    <property type="entry name" value="ACETATE COA-TRANSFERASE YDIF"/>
    <property type="match status" value="1"/>
</dbReference>
<keyword evidence="2" id="KW-0614">Plasmid</keyword>
<feature type="region of interest" description="Disordered" evidence="1">
    <location>
        <begin position="1"/>
        <end position="25"/>
    </location>
</feature>
<name>A7IQH4_XANP2</name>
<evidence type="ECO:0000256" key="1">
    <source>
        <dbReference type="SAM" id="MobiDB-lite"/>
    </source>
</evidence>
<evidence type="ECO:0000313" key="3">
    <source>
        <dbReference type="Proteomes" id="UP000002417"/>
    </source>
</evidence>
<dbReference type="PANTHER" id="PTHR43293:SF3">
    <property type="entry name" value="CHOLESTEROL RING-CLEAVING HYDROLASE IPDB SUBUNIT"/>
    <property type="match status" value="1"/>
</dbReference>
<gene>
    <name evidence="2" type="ordered locus">Xaut_5072</name>
</gene>
<geneLocation type="plasmid" evidence="2 3">
    <name>pXAUT01</name>
</geneLocation>
<dbReference type="eggNOG" id="COG1788">
    <property type="taxonomic scope" value="Bacteria"/>
</dbReference>
<dbReference type="Proteomes" id="UP000002417">
    <property type="component" value="Plasmid pXAUT01"/>
</dbReference>
<keyword evidence="2" id="KW-0808">Transferase</keyword>